<dbReference type="InParanoid" id="E9GTI0"/>
<evidence type="ECO:0000256" key="1">
    <source>
        <dbReference type="SAM" id="Phobius"/>
    </source>
</evidence>
<dbReference type="Proteomes" id="UP000000305">
    <property type="component" value="Unassembled WGS sequence"/>
</dbReference>
<dbReference type="eggNOG" id="KOG3620">
    <property type="taxonomic scope" value="Eukaryota"/>
</dbReference>
<feature type="transmembrane region" description="Helical" evidence="1">
    <location>
        <begin position="186"/>
        <end position="205"/>
    </location>
</feature>
<dbReference type="PANTHER" id="PTHR22050">
    <property type="entry name" value="RW1 PROTEIN HOMOLOG"/>
    <property type="match status" value="1"/>
</dbReference>
<dbReference type="AlphaFoldDB" id="E9GTI0"/>
<dbReference type="OrthoDB" id="568194at2759"/>
<evidence type="ECO:0000313" key="3">
    <source>
        <dbReference type="EMBL" id="EFX77212.1"/>
    </source>
</evidence>
<reference evidence="3 4" key="1">
    <citation type="journal article" date="2011" name="Science">
        <title>The ecoresponsive genome of Daphnia pulex.</title>
        <authorList>
            <person name="Colbourne J.K."/>
            <person name="Pfrender M.E."/>
            <person name="Gilbert D."/>
            <person name="Thomas W.K."/>
            <person name="Tucker A."/>
            <person name="Oakley T.H."/>
            <person name="Tokishita S."/>
            <person name="Aerts A."/>
            <person name="Arnold G.J."/>
            <person name="Basu M.K."/>
            <person name="Bauer D.J."/>
            <person name="Caceres C.E."/>
            <person name="Carmel L."/>
            <person name="Casola C."/>
            <person name="Choi J.H."/>
            <person name="Detter J.C."/>
            <person name="Dong Q."/>
            <person name="Dusheyko S."/>
            <person name="Eads B.D."/>
            <person name="Frohlich T."/>
            <person name="Geiler-Samerotte K.A."/>
            <person name="Gerlach D."/>
            <person name="Hatcher P."/>
            <person name="Jogdeo S."/>
            <person name="Krijgsveld J."/>
            <person name="Kriventseva E.V."/>
            <person name="Kultz D."/>
            <person name="Laforsch C."/>
            <person name="Lindquist E."/>
            <person name="Lopez J."/>
            <person name="Manak J.R."/>
            <person name="Muller J."/>
            <person name="Pangilinan J."/>
            <person name="Patwardhan R.P."/>
            <person name="Pitluck S."/>
            <person name="Pritham E.J."/>
            <person name="Rechtsteiner A."/>
            <person name="Rho M."/>
            <person name="Rogozin I.B."/>
            <person name="Sakarya O."/>
            <person name="Salamov A."/>
            <person name="Schaack S."/>
            <person name="Shapiro H."/>
            <person name="Shiga Y."/>
            <person name="Skalitzky C."/>
            <person name="Smith Z."/>
            <person name="Souvorov A."/>
            <person name="Sung W."/>
            <person name="Tang Z."/>
            <person name="Tsuchiya D."/>
            <person name="Tu H."/>
            <person name="Vos H."/>
            <person name="Wang M."/>
            <person name="Wolf Y.I."/>
            <person name="Yamagata H."/>
            <person name="Yamada T."/>
            <person name="Ye Y."/>
            <person name="Shaw J.R."/>
            <person name="Andrews J."/>
            <person name="Crease T.J."/>
            <person name="Tang H."/>
            <person name="Lucas S.M."/>
            <person name="Robertson H.M."/>
            <person name="Bork P."/>
            <person name="Koonin E.V."/>
            <person name="Zdobnov E.M."/>
            <person name="Grigoriev I.V."/>
            <person name="Lynch M."/>
            <person name="Boore J.L."/>
        </authorList>
    </citation>
    <scope>NUCLEOTIDE SEQUENCE [LARGE SCALE GENOMIC DNA]</scope>
</reference>
<dbReference type="Pfam" id="PF24495">
    <property type="entry name" value="Ig_TMEM131_2"/>
    <property type="match status" value="1"/>
</dbReference>
<accession>E9GTI0</accession>
<dbReference type="EMBL" id="GL732564">
    <property type="protein sequence ID" value="EFX77212.1"/>
    <property type="molecule type" value="Genomic_DNA"/>
</dbReference>
<feature type="domain" description="TMEM131 second Ig-like" evidence="2">
    <location>
        <begin position="91"/>
        <end position="182"/>
    </location>
</feature>
<keyword evidence="1" id="KW-0472">Membrane</keyword>
<dbReference type="HOGENOM" id="CLU_960633_0_0_1"/>
<gene>
    <name evidence="3" type="ORF">DAPPUDRAFT_321659</name>
</gene>
<evidence type="ECO:0000259" key="2">
    <source>
        <dbReference type="Pfam" id="PF24495"/>
    </source>
</evidence>
<keyword evidence="1" id="KW-0812">Transmembrane</keyword>
<evidence type="ECO:0000313" key="4">
    <source>
        <dbReference type="Proteomes" id="UP000000305"/>
    </source>
</evidence>
<name>E9GTI0_DAPPU</name>
<dbReference type="PANTHER" id="PTHR22050:SF0">
    <property type="entry name" value="TRANSMEMBRANE PROTEIN 131 HOMOLOG"/>
    <property type="match status" value="1"/>
</dbReference>
<sequence>MSTHKCYGQKVNIKNNRINEKPITILSISGSSLHFHCSFVEDKVLESSSNTSFEVVLPRREEGYVKDTLLCIHTTRGSFPYRIQACSLPNPFLAKPFVNVRILGNTTFIPPIHLYNPFTSALQVIEMFGSSCDIHLEMPMGGERENESLDWWLIPPHQSKAIAKVNFLAMRALNVTAFVRMKISSILSIVLLIAAVSMTTVSAQWNDGDGGVKWQMNCRHVGDYFALKPSGPEQCGGLCLDQSGCTHFTHGPSPQGEGHCYMYNAPNGKANDIGANGWVCGFVSHRINWG</sequence>
<keyword evidence="4" id="KW-1185">Reference proteome</keyword>
<protein>
    <recommendedName>
        <fullName evidence="2">TMEM131 second Ig-like domain-containing protein</fullName>
    </recommendedName>
</protein>
<dbReference type="Gene3D" id="3.50.4.10">
    <property type="entry name" value="Hepatocyte Growth Factor"/>
    <property type="match status" value="1"/>
</dbReference>
<dbReference type="InterPro" id="IPR039877">
    <property type="entry name" value="TMEM131-like"/>
</dbReference>
<keyword evidence="1" id="KW-1133">Transmembrane helix</keyword>
<organism evidence="3 4">
    <name type="scientific">Daphnia pulex</name>
    <name type="common">Water flea</name>
    <dbReference type="NCBI Taxonomy" id="6669"/>
    <lineage>
        <taxon>Eukaryota</taxon>
        <taxon>Metazoa</taxon>
        <taxon>Ecdysozoa</taxon>
        <taxon>Arthropoda</taxon>
        <taxon>Crustacea</taxon>
        <taxon>Branchiopoda</taxon>
        <taxon>Diplostraca</taxon>
        <taxon>Cladocera</taxon>
        <taxon>Anomopoda</taxon>
        <taxon>Daphniidae</taxon>
        <taxon>Daphnia</taxon>
    </lineage>
</organism>
<dbReference type="STRING" id="6669.E9GTI0"/>
<dbReference type="InterPro" id="IPR056311">
    <property type="entry name" value="TMEM131_Ig_2"/>
</dbReference>
<proteinExistence type="predicted"/>
<dbReference type="KEGG" id="dpx:DAPPUDRAFT_321659"/>